<dbReference type="STRING" id="1469948.GCA_000732725_02969"/>
<organism evidence="2 3">
    <name type="scientific">Kineothrix alysoides</name>
    <dbReference type="NCBI Taxonomy" id="1469948"/>
    <lineage>
        <taxon>Bacteria</taxon>
        <taxon>Bacillati</taxon>
        <taxon>Bacillota</taxon>
        <taxon>Clostridia</taxon>
        <taxon>Lachnospirales</taxon>
        <taxon>Lachnospiraceae</taxon>
        <taxon>Kineothrix</taxon>
    </lineage>
</organism>
<protein>
    <recommendedName>
        <fullName evidence="4">TadE-like protein</fullName>
    </recommendedName>
</protein>
<evidence type="ECO:0000313" key="2">
    <source>
        <dbReference type="EMBL" id="TCL54285.1"/>
    </source>
</evidence>
<gene>
    <name evidence="2" type="ORF">EDD76_12155</name>
</gene>
<keyword evidence="3" id="KW-1185">Reference proteome</keyword>
<keyword evidence="1" id="KW-0472">Membrane</keyword>
<evidence type="ECO:0000256" key="1">
    <source>
        <dbReference type="SAM" id="Phobius"/>
    </source>
</evidence>
<dbReference type="EMBL" id="SLUO01000021">
    <property type="protein sequence ID" value="TCL54285.1"/>
    <property type="molecule type" value="Genomic_DNA"/>
</dbReference>
<proteinExistence type="predicted"/>
<dbReference type="Proteomes" id="UP000295718">
    <property type="component" value="Unassembled WGS sequence"/>
</dbReference>
<keyword evidence="1" id="KW-1133">Transmembrane helix</keyword>
<name>A0A4R1QPM4_9FIRM</name>
<keyword evidence="1" id="KW-0812">Transmembrane</keyword>
<comment type="caution">
    <text evidence="2">The sequence shown here is derived from an EMBL/GenBank/DDBJ whole genome shotgun (WGS) entry which is preliminary data.</text>
</comment>
<dbReference type="AlphaFoldDB" id="A0A4R1QPM4"/>
<evidence type="ECO:0000313" key="3">
    <source>
        <dbReference type="Proteomes" id="UP000295718"/>
    </source>
</evidence>
<reference evidence="2 3" key="1">
    <citation type="submission" date="2019-03" db="EMBL/GenBank/DDBJ databases">
        <title>Genomic Encyclopedia of Type Strains, Phase IV (KMG-IV): sequencing the most valuable type-strain genomes for metagenomic binning, comparative biology and taxonomic classification.</title>
        <authorList>
            <person name="Goeker M."/>
        </authorList>
    </citation>
    <scope>NUCLEOTIDE SEQUENCE [LARGE SCALE GENOMIC DNA]</scope>
    <source>
        <strain evidence="2 3">DSM 100556</strain>
    </source>
</reference>
<sequence length="129" mass="14679">MLIPTIILLIALLIYLSFFLYNRCILSQDAYLLAFRGSIRKQEDESAVRGYIEQLGKEQFGNKYIGMRQLEKSLEISDKKVVVKLKGKTANGWVLTAVGQADRNDPVKYIRRIRLIKKAGEGLRGMGED</sequence>
<feature type="transmembrane region" description="Helical" evidence="1">
    <location>
        <begin position="6"/>
        <end position="26"/>
    </location>
</feature>
<evidence type="ECO:0008006" key="4">
    <source>
        <dbReference type="Google" id="ProtNLM"/>
    </source>
</evidence>
<accession>A0A4R1QPM4</accession>